<dbReference type="PROSITE" id="PS50072">
    <property type="entry name" value="CSA_PPIASE_2"/>
    <property type="match status" value="1"/>
</dbReference>
<comment type="similarity">
    <text evidence="2">Belongs to the cyclophilin-type PPIase family.</text>
</comment>
<gene>
    <name evidence="8" type="ORF">O6P43_006974</name>
</gene>
<dbReference type="FunFam" id="2.40.100.10:FF:000022">
    <property type="entry name" value="Peptidyl-prolyl cis-trans isomerase CYP95"/>
    <property type="match status" value="1"/>
</dbReference>
<dbReference type="SUPFAM" id="SSF50891">
    <property type="entry name" value="Cyclophilin-like"/>
    <property type="match status" value="1"/>
</dbReference>
<name>A0AAD7Q9S0_QUISA</name>
<organism evidence="8 9">
    <name type="scientific">Quillaja saponaria</name>
    <name type="common">Soap bark tree</name>
    <dbReference type="NCBI Taxonomy" id="32244"/>
    <lineage>
        <taxon>Eukaryota</taxon>
        <taxon>Viridiplantae</taxon>
        <taxon>Streptophyta</taxon>
        <taxon>Embryophyta</taxon>
        <taxon>Tracheophyta</taxon>
        <taxon>Spermatophyta</taxon>
        <taxon>Magnoliopsida</taxon>
        <taxon>eudicotyledons</taxon>
        <taxon>Gunneridae</taxon>
        <taxon>Pentapetalae</taxon>
        <taxon>rosids</taxon>
        <taxon>fabids</taxon>
        <taxon>Fabales</taxon>
        <taxon>Quillajaceae</taxon>
        <taxon>Quillaja</taxon>
    </lineage>
</organism>
<comment type="caution">
    <text evidence="8">The sequence shown here is derived from an EMBL/GenBank/DDBJ whole genome shotgun (WGS) entry which is preliminary data.</text>
</comment>
<dbReference type="Pfam" id="PF00160">
    <property type="entry name" value="Pro_isomerase"/>
    <property type="match status" value="1"/>
</dbReference>
<evidence type="ECO:0000259" key="7">
    <source>
        <dbReference type="PROSITE" id="PS50072"/>
    </source>
</evidence>
<feature type="compositionally biased region" description="Low complexity" evidence="6">
    <location>
        <begin position="633"/>
        <end position="645"/>
    </location>
</feature>
<feature type="region of interest" description="Disordered" evidence="6">
    <location>
        <begin position="180"/>
        <end position="686"/>
    </location>
</feature>
<accession>A0AAD7Q9S0</accession>
<dbReference type="PANTHER" id="PTHR11071:SF447">
    <property type="entry name" value="PEPTIDYL-PROLYL CIS-TRANS ISOMERASE CYP63"/>
    <property type="match status" value="1"/>
</dbReference>
<dbReference type="EC" id="5.2.1.8" evidence="3"/>
<feature type="domain" description="PPIase cyclophilin-type" evidence="7">
    <location>
        <begin position="10"/>
        <end position="174"/>
    </location>
</feature>
<keyword evidence="4" id="KW-0697">Rotamase</keyword>
<dbReference type="CDD" id="cd01926">
    <property type="entry name" value="cyclophilin_ABH_like"/>
    <property type="match status" value="1"/>
</dbReference>
<comment type="catalytic activity">
    <reaction evidence="1">
        <text>[protein]-peptidylproline (omega=180) = [protein]-peptidylproline (omega=0)</text>
        <dbReference type="Rhea" id="RHEA:16237"/>
        <dbReference type="Rhea" id="RHEA-COMP:10747"/>
        <dbReference type="Rhea" id="RHEA-COMP:10748"/>
        <dbReference type="ChEBI" id="CHEBI:83833"/>
        <dbReference type="ChEBI" id="CHEBI:83834"/>
        <dbReference type="EC" id="5.2.1.8"/>
    </reaction>
</comment>
<feature type="compositionally biased region" description="Basic residues" evidence="6">
    <location>
        <begin position="541"/>
        <end position="555"/>
    </location>
</feature>
<dbReference type="Gene3D" id="2.40.100.10">
    <property type="entry name" value="Cyclophilin-like"/>
    <property type="match status" value="1"/>
</dbReference>
<feature type="compositionally biased region" description="Basic residues" evidence="6">
    <location>
        <begin position="209"/>
        <end position="224"/>
    </location>
</feature>
<dbReference type="AlphaFoldDB" id="A0AAD7Q9S0"/>
<feature type="compositionally biased region" description="Basic and acidic residues" evidence="6">
    <location>
        <begin position="401"/>
        <end position="428"/>
    </location>
</feature>
<evidence type="ECO:0000256" key="1">
    <source>
        <dbReference type="ARBA" id="ARBA00000971"/>
    </source>
</evidence>
<dbReference type="Proteomes" id="UP001163823">
    <property type="component" value="Chromosome 3"/>
</dbReference>
<dbReference type="InterPro" id="IPR020892">
    <property type="entry name" value="Cyclophilin-type_PPIase_CS"/>
</dbReference>
<feature type="compositionally biased region" description="Basic and acidic residues" evidence="6">
    <location>
        <begin position="366"/>
        <end position="387"/>
    </location>
</feature>
<dbReference type="GO" id="GO:0003755">
    <property type="term" value="F:peptidyl-prolyl cis-trans isomerase activity"/>
    <property type="evidence" value="ECO:0007669"/>
    <property type="project" value="UniProtKB-KW"/>
</dbReference>
<evidence type="ECO:0000256" key="2">
    <source>
        <dbReference type="ARBA" id="ARBA00007365"/>
    </source>
</evidence>
<keyword evidence="5 8" id="KW-0413">Isomerase</keyword>
<dbReference type="GO" id="GO:0016018">
    <property type="term" value="F:cyclosporin A binding"/>
    <property type="evidence" value="ECO:0007669"/>
    <property type="project" value="TreeGrafter"/>
</dbReference>
<sequence>MNQTKNPYVFLDVSVDGDPVERIVIELFAGVVPKTAENFRALCTGEKGIGKSTGKPLHYKGTCFHRIIKEFMAQGGDFSRGNGTGGESIYGGKFADENFILKHDGPGLLSMANGGLNTNGSQFFITFKRQPHLDGKHVVFGKVVKGMDLLKKIEQVETSDGKPFRPVKIIDSGETSESKIEAVIGKEKGKKKKSGKAPASEDSSDGQSRRRRKKSLKSRRKRRRSSSDSDSSDSESDSYSSDSDSGSDSDSSLSNTSSSSDGRHRKRKSAKRDKLKHGRKRKTGRSERKRGRRDRRPRLKSKWISESSCDIESKSTSSSNSSSDDEKTGRASARKISNSKLAENKQSRKRGTGKLSPSPSIVRQTIQDHGRDHEVRRTEDKQLHEEGELSPENYEFLNNGHDTEAKLEKLTKQHTYSDDSNENRDVIPKRSSINSPANSLGASPKRTPDKNPQYQEIPSRSPLASPAQTAREPSDSKRNQGLSRSPSPNGIPKRIRKGRGFTDRYAFARKYRTPSPERSPRNSYHYVDRNIHGRNQDRYTSYRRYRERSPQRHYRSPPGGRNPARYQDRSRSISHSPGSYRGRFRDRSRSRSPIRKGSPEDKRPPISEGLKSRLGPRSDKRTPAKKRLRSRSKSSGSSRSHSPESTPLKLRNRKTSVSPSRSRSRSSSGQKGLVSYGDASPDSGAS</sequence>
<feature type="compositionally biased region" description="Polar residues" evidence="6">
    <location>
        <begin position="479"/>
        <end position="488"/>
    </location>
</feature>
<dbReference type="GO" id="GO:0005737">
    <property type="term" value="C:cytoplasm"/>
    <property type="evidence" value="ECO:0007669"/>
    <property type="project" value="TreeGrafter"/>
</dbReference>
<evidence type="ECO:0000256" key="5">
    <source>
        <dbReference type="ARBA" id="ARBA00023235"/>
    </source>
</evidence>
<feature type="compositionally biased region" description="Basic residues" evidence="6">
    <location>
        <begin position="623"/>
        <end position="632"/>
    </location>
</feature>
<dbReference type="InterPro" id="IPR029000">
    <property type="entry name" value="Cyclophilin-like_dom_sf"/>
</dbReference>
<evidence type="ECO:0000256" key="4">
    <source>
        <dbReference type="ARBA" id="ARBA00023110"/>
    </source>
</evidence>
<feature type="compositionally biased region" description="Polar residues" evidence="6">
    <location>
        <begin position="431"/>
        <end position="441"/>
    </location>
</feature>
<feature type="compositionally biased region" description="Polar residues" evidence="6">
    <location>
        <begin position="355"/>
        <end position="365"/>
    </location>
</feature>
<feature type="compositionally biased region" description="Low complexity" evidence="6">
    <location>
        <begin position="656"/>
        <end position="668"/>
    </location>
</feature>
<feature type="compositionally biased region" description="Basic and acidic residues" evidence="6">
    <location>
        <begin position="526"/>
        <end position="537"/>
    </location>
</feature>
<evidence type="ECO:0000256" key="3">
    <source>
        <dbReference type="ARBA" id="ARBA00013194"/>
    </source>
</evidence>
<dbReference type="PROSITE" id="PS00170">
    <property type="entry name" value="CSA_PPIASE_1"/>
    <property type="match status" value="1"/>
</dbReference>
<feature type="compositionally biased region" description="Basic residues" evidence="6">
    <location>
        <begin position="263"/>
        <end position="301"/>
    </location>
</feature>
<keyword evidence="9" id="KW-1185">Reference proteome</keyword>
<dbReference type="GO" id="GO:0006457">
    <property type="term" value="P:protein folding"/>
    <property type="evidence" value="ECO:0007669"/>
    <property type="project" value="InterPro"/>
</dbReference>
<dbReference type="KEGG" id="qsa:O6P43_006974"/>
<reference evidence="8" key="1">
    <citation type="journal article" date="2023" name="Science">
        <title>Elucidation of the pathway for biosynthesis of saponin adjuvants from the soapbark tree.</title>
        <authorList>
            <person name="Reed J."/>
            <person name="Orme A."/>
            <person name="El-Demerdash A."/>
            <person name="Owen C."/>
            <person name="Martin L.B.B."/>
            <person name="Misra R.C."/>
            <person name="Kikuchi S."/>
            <person name="Rejzek M."/>
            <person name="Martin A.C."/>
            <person name="Harkess A."/>
            <person name="Leebens-Mack J."/>
            <person name="Louveau T."/>
            <person name="Stephenson M.J."/>
            <person name="Osbourn A."/>
        </authorList>
    </citation>
    <scope>NUCLEOTIDE SEQUENCE</scope>
    <source>
        <strain evidence="8">S10</strain>
    </source>
</reference>
<evidence type="ECO:0000313" key="9">
    <source>
        <dbReference type="Proteomes" id="UP001163823"/>
    </source>
</evidence>
<dbReference type="EMBL" id="JARAOO010000003">
    <property type="protein sequence ID" value="KAJ7977330.1"/>
    <property type="molecule type" value="Genomic_DNA"/>
</dbReference>
<proteinExistence type="inferred from homology"/>
<dbReference type="PRINTS" id="PR00153">
    <property type="entry name" value="CSAPPISMRASE"/>
</dbReference>
<protein>
    <recommendedName>
        <fullName evidence="3">peptidylprolyl isomerase</fullName>
        <ecNumber evidence="3">5.2.1.8</ecNumber>
    </recommendedName>
</protein>
<evidence type="ECO:0000256" key="6">
    <source>
        <dbReference type="SAM" id="MobiDB-lite"/>
    </source>
</evidence>
<dbReference type="PANTHER" id="PTHR11071">
    <property type="entry name" value="PEPTIDYL-PROLYL CIS-TRANS ISOMERASE"/>
    <property type="match status" value="1"/>
</dbReference>
<feature type="compositionally biased region" description="Low complexity" evidence="6">
    <location>
        <begin position="237"/>
        <end position="260"/>
    </location>
</feature>
<dbReference type="InterPro" id="IPR002130">
    <property type="entry name" value="Cyclophilin-type_PPIase_dom"/>
</dbReference>
<evidence type="ECO:0000313" key="8">
    <source>
        <dbReference type="EMBL" id="KAJ7977330.1"/>
    </source>
</evidence>